<dbReference type="SUPFAM" id="SSF53448">
    <property type="entry name" value="Nucleotide-diphospho-sugar transferases"/>
    <property type="match status" value="1"/>
</dbReference>
<dbReference type="InterPro" id="IPR029044">
    <property type="entry name" value="Nucleotide-diphossugar_trans"/>
</dbReference>
<dbReference type="AlphaFoldDB" id="A0A1Y1IAL9"/>
<organism evidence="1 2">
    <name type="scientific">Klebsormidium nitens</name>
    <name type="common">Green alga</name>
    <name type="synonym">Ulothrix nitens</name>
    <dbReference type="NCBI Taxonomy" id="105231"/>
    <lineage>
        <taxon>Eukaryota</taxon>
        <taxon>Viridiplantae</taxon>
        <taxon>Streptophyta</taxon>
        <taxon>Klebsormidiophyceae</taxon>
        <taxon>Klebsormidiales</taxon>
        <taxon>Klebsormidiaceae</taxon>
        <taxon>Klebsormidium</taxon>
    </lineage>
</organism>
<proteinExistence type="predicted"/>
<reference evidence="1 2" key="1">
    <citation type="journal article" date="2014" name="Nat. Commun.">
        <title>Klebsormidium flaccidum genome reveals primary factors for plant terrestrial adaptation.</title>
        <authorList>
            <person name="Hori K."/>
            <person name="Maruyama F."/>
            <person name="Fujisawa T."/>
            <person name="Togashi T."/>
            <person name="Yamamoto N."/>
            <person name="Seo M."/>
            <person name="Sato S."/>
            <person name="Yamada T."/>
            <person name="Mori H."/>
            <person name="Tajima N."/>
            <person name="Moriyama T."/>
            <person name="Ikeuchi M."/>
            <person name="Watanabe M."/>
            <person name="Wada H."/>
            <person name="Kobayashi K."/>
            <person name="Saito M."/>
            <person name="Masuda T."/>
            <person name="Sasaki-Sekimoto Y."/>
            <person name="Mashiguchi K."/>
            <person name="Awai K."/>
            <person name="Shimojima M."/>
            <person name="Masuda S."/>
            <person name="Iwai M."/>
            <person name="Nobusawa T."/>
            <person name="Narise T."/>
            <person name="Kondo S."/>
            <person name="Saito H."/>
            <person name="Sato R."/>
            <person name="Murakawa M."/>
            <person name="Ihara Y."/>
            <person name="Oshima-Yamada Y."/>
            <person name="Ohtaka K."/>
            <person name="Satoh M."/>
            <person name="Sonobe K."/>
            <person name="Ishii M."/>
            <person name="Ohtani R."/>
            <person name="Kanamori-Sato M."/>
            <person name="Honoki R."/>
            <person name="Miyazaki D."/>
            <person name="Mochizuki H."/>
            <person name="Umetsu J."/>
            <person name="Higashi K."/>
            <person name="Shibata D."/>
            <person name="Kamiya Y."/>
            <person name="Sato N."/>
            <person name="Nakamura Y."/>
            <person name="Tabata S."/>
            <person name="Ida S."/>
            <person name="Kurokawa K."/>
            <person name="Ohta H."/>
        </authorList>
    </citation>
    <scope>NUCLEOTIDE SEQUENCE [LARGE SCALE GENOMIC DNA]</scope>
    <source>
        <strain evidence="1 2">NIES-2285</strain>
    </source>
</reference>
<evidence type="ECO:0008006" key="3">
    <source>
        <dbReference type="Google" id="ProtNLM"/>
    </source>
</evidence>
<evidence type="ECO:0000313" key="2">
    <source>
        <dbReference type="Proteomes" id="UP000054558"/>
    </source>
</evidence>
<dbReference type="PANTHER" id="PTHR43685:SF3">
    <property type="entry name" value="SLR2126 PROTEIN"/>
    <property type="match status" value="1"/>
</dbReference>
<dbReference type="OrthoDB" id="206708at2759"/>
<evidence type="ECO:0000313" key="1">
    <source>
        <dbReference type="EMBL" id="GAQ85736.1"/>
    </source>
</evidence>
<dbReference type="EMBL" id="DF237200">
    <property type="protein sequence ID" value="GAQ85736.1"/>
    <property type="molecule type" value="Genomic_DNA"/>
</dbReference>
<accession>A0A1Y1IAL9</accession>
<sequence length="228" mass="25874">MVVAPTFLASHARALQQAYVADGDDRAFTYGRVVNTSNFEDPSSETFKVTDYSAAFFATGNVAISKRRLQKAAELLGDQSGPFDADFSQYGWEDLELGERLRKQGARIVQCPEAVGYHWHPPFSLEQLPKLLDQERQRGINGVRFYEKHPNLGVRLMIQMTPFHEGLWFLLTFGGLLNERTLEPLLRWLVRSGQPGIALAMLSPVLNWYTVQAVKSERERRKGLIMQS</sequence>
<dbReference type="Gene3D" id="3.90.550.10">
    <property type="entry name" value="Spore Coat Polysaccharide Biosynthesis Protein SpsA, Chain A"/>
    <property type="match status" value="1"/>
</dbReference>
<gene>
    <name evidence="1" type="ORF">KFL_002510130</name>
</gene>
<dbReference type="Proteomes" id="UP000054558">
    <property type="component" value="Unassembled WGS sequence"/>
</dbReference>
<keyword evidence="2" id="KW-1185">Reference proteome</keyword>
<dbReference type="PANTHER" id="PTHR43685">
    <property type="entry name" value="GLYCOSYLTRANSFERASE"/>
    <property type="match status" value="1"/>
</dbReference>
<protein>
    <recommendedName>
        <fullName evidence="3">Glycosyltransferase 2-like domain-containing protein</fullName>
    </recommendedName>
</protein>
<dbReference type="InterPro" id="IPR050834">
    <property type="entry name" value="Glycosyltransf_2"/>
</dbReference>
<name>A0A1Y1IAL9_KLENI</name>
<dbReference type="STRING" id="105231.A0A1Y1IAL9"/>